<organism evidence="5 6">
    <name type="scientific">Wallemia mellicola</name>
    <dbReference type="NCBI Taxonomy" id="1708541"/>
    <lineage>
        <taxon>Eukaryota</taxon>
        <taxon>Fungi</taxon>
        <taxon>Dikarya</taxon>
        <taxon>Basidiomycota</taxon>
        <taxon>Wallemiomycotina</taxon>
        <taxon>Wallemiomycetes</taxon>
        <taxon>Wallemiales</taxon>
        <taxon>Wallemiaceae</taxon>
        <taxon>Wallemia</taxon>
    </lineage>
</organism>
<gene>
    <name evidence="5" type="ORF">E3Q17_03122</name>
</gene>
<feature type="transmembrane region" description="Helical" evidence="2">
    <location>
        <begin position="245"/>
        <end position="262"/>
    </location>
</feature>
<comment type="caution">
    <text evidence="5">The sequence shown here is derived from an EMBL/GenBank/DDBJ whole genome shotgun (WGS) entry which is preliminary data.</text>
</comment>
<keyword evidence="2" id="KW-0812">Transmembrane</keyword>
<feature type="region of interest" description="Disordered" evidence="1">
    <location>
        <begin position="652"/>
        <end position="681"/>
    </location>
</feature>
<feature type="transmembrane region" description="Helical" evidence="2">
    <location>
        <begin position="435"/>
        <end position="455"/>
    </location>
</feature>
<feature type="compositionally biased region" description="Polar residues" evidence="1">
    <location>
        <begin position="811"/>
        <end position="820"/>
    </location>
</feature>
<feature type="transmembrane region" description="Helical" evidence="2">
    <location>
        <begin position="370"/>
        <end position="393"/>
    </location>
</feature>
<keyword evidence="2" id="KW-0472">Membrane</keyword>
<evidence type="ECO:0000259" key="4">
    <source>
        <dbReference type="Pfam" id="PF23317"/>
    </source>
</evidence>
<feature type="compositionally biased region" description="Polar residues" evidence="1">
    <location>
        <begin position="828"/>
        <end position="844"/>
    </location>
</feature>
<dbReference type="PANTHER" id="PTHR35859">
    <property type="entry name" value="NONSELECTIVE CATION CHANNEL PROTEIN"/>
    <property type="match status" value="1"/>
</dbReference>
<dbReference type="Pfam" id="PF23190">
    <property type="entry name" value="LHD_TRPY1"/>
    <property type="match status" value="1"/>
</dbReference>
<dbReference type="InterPro" id="IPR052971">
    <property type="entry name" value="TRP_calcium_channel"/>
</dbReference>
<evidence type="ECO:0000259" key="3">
    <source>
        <dbReference type="Pfam" id="PF23190"/>
    </source>
</evidence>
<feature type="compositionally biased region" description="Basic and acidic residues" evidence="1">
    <location>
        <begin position="672"/>
        <end position="681"/>
    </location>
</feature>
<feature type="transmembrane region" description="Helical" evidence="2">
    <location>
        <begin position="517"/>
        <end position="536"/>
    </location>
</feature>
<protein>
    <recommendedName>
        <fullName evidence="7">Ion transport domain-containing protein</fullName>
    </recommendedName>
</protein>
<dbReference type="Proteomes" id="UP000307169">
    <property type="component" value="Unassembled WGS sequence"/>
</dbReference>
<dbReference type="PANTHER" id="PTHR35859:SF1">
    <property type="entry name" value="NONSELECTIVE CATION CHANNEL PROTEIN"/>
    <property type="match status" value="1"/>
</dbReference>
<feature type="transmembrane region" description="Helical" evidence="2">
    <location>
        <begin position="334"/>
        <end position="358"/>
    </location>
</feature>
<feature type="transmembrane region" description="Helical" evidence="2">
    <location>
        <begin position="405"/>
        <end position="423"/>
    </location>
</feature>
<dbReference type="AlphaFoldDB" id="A0A4T0PGK0"/>
<sequence length="888" mass="101189">MAQNVDEEAPLLSSSFHNEMNIHEKMSSSPVYPLIWTIRRDITKIIETPFSWEQLQSPHLTYNVVQILALKYGSLYHENLAVVYCLLVNRVYFISESSSPTHMGVNATRANLCELLALKVLRIYADKASSKIDLAYVLAGPFRLFQGASDEIIQKVLDEEGESALFKASNALEIAIVGNAKRFIKSAYCQKVINSIWNGSVVYTPVNKHAFISDYYKVKPITFFNPRQSPLLDHYRLKVPRIRSIIEYVNFCILFALFVFAIESNEQHSLNVIEIGFIFYALGFTLDKLASTQEHGWKVYSANLWNGFDLLFIVDFLLYLSFRLYGIWFDHPKYSLLGLDVLSCAAALLFPRLAFVTLSNNLMILSIRALFLDFLFLMALAFFCFTGFLYALWTLGRGAYTWQELAKYMMFIWFGLDGTGFTISPNLHPIFGPALIVLYACISNTLLLTVLVSILSTTFAKIDADAEAEYMFRQAVQTIEGVKSDALFGYQPPLNIFAWLIMTPAKWILTPRWFHKINVFMVRATAAPILLFISLYERYEPETLRSVLPFYKRIQAIADKIGDSLPRKLKNLTLLEGLVGSSKDVTIAFEYHPDEGWDEDEEDDDDLDTFAKPNVSQDEVHRATTVAREQHYGTEENELHRHMCEEIEQRRLSQMPSRNEGKAMLSPQTIQNERRHDEREEREGLINVGLSKSVDRDPPAIPPRTTFNDLENSDGLSHDVVSPLLSQEDMPVGLRSRRKTDGTALLRSKTLEFYGENMKSQRAQKPFTDRPRRMSNVEHTLSRNIGSLNSPLAKAFSTRPYAWNYRRPMSHESNISTNHNGGLVPPRRSQSASTSPNPTQSVLHSNEHNRASYHVNDKLAAIDARQVRMEALLERLAKGVEWTPGPST</sequence>
<evidence type="ECO:0000256" key="1">
    <source>
        <dbReference type="SAM" id="MobiDB-lite"/>
    </source>
</evidence>
<accession>A0A4T0PGK0</accession>
<dbReference type="InterPro" id="IPR056337">
    <property type="entry name" value="LHD_YVC1"/>
</dbReference>
<feature type="transmembrane region" description="Helical" evidence="2">
    <location>
        <begin position="307"/>
        <end position="328"/>
    </location>
</feature>
<keyword evidence="2" id="KW-1133">Transmembrane helix</keyword>
<feature type="region of interest" description="Disordered" evidence="1">
    <location>
        <begin position="811"/>
        <end position="849"/>
    </location>
</feature>
<proteinExistence type="predicted"/>
<feature type="domain" description="Calcium channel YVC1-like C-terminal transmembrane" evidence="4">
    <location>
        <begin position="251"/>
        <end position="538"/>
    </location>
</feature>
<evidence type="ECO:0000256" key="2">
    <source>
        <dbReference type="SAM" id="Phobius"/>
    </source>
</evidence>
<name>A0A4T0PGK0_9BASI</name>
<dbReference type="Pfam" id="PF23317">
    <property type="entry name" value="YVC1_C"/>
    <property type="match status" value="1"/>
</dbReference>
<evidence type="ECO:0000313" key="6">
    <source>
        <dbReference type="Proteomes" id="UP000307169"/>
    </source>
</evidence>
<dbReference type="EMBL" id="SPRH01000040">
    <property type="protein sequence ID" value="TIB98223.1"/>
    <property type="molecule type" value="Genomic_DNA"/>
</dbReference>
<dbReference type="InterPro" id="IPR056336">
    <property type="entry name" value="YVC1_C"/>
</dbReference>
<feature type="domain" description="YVC1 N-terminal linker helical" evidence="3">
    <location>
        <begin position="33"/>
        <end position="217"/>
    </location>
</feature>
<evidence type="ECO:0000313" key="5">
    <source>
        <dbReference type="EMBL" id="TIB98223.1"/>
    </source>
</evidence>
<evidence type="ECO:0008006" key="7">
    <source>
        <dbReference type="Google" id="ProtNLM"/>
    </source>
</evidence>
<reference evidence="5 6" key="1">
    <citation type="submission" date="2019-03" db="EMBL/GenBank/DDBJ databases">
        <title>Sequencing 25 genomes of Wallemia mellicola.</title>
        <authorList>
            <person name="Gostincar C."/>
        </authorList>
    </citation>
    <scope>NUCLEOTIDE SEQUENCE [LARGE SCALE GENOMIC DNA]</scope>
    <source>
        <strain evidence="5 6">EXF-1262</strain>
    </source>
</reference>